<dbReference type="AlphaFoldDB" id="A0ABC8LN51"/>
<keyword evidence="2" id="KW-1185">Reference proteome</keyword>
<reference evidence="1 2" key="1">
    <citation type="submission" date="2022-03" db="EMBL/GenBank/DDBJ databases">
        <authorList>
            <person name="Macdonald S."/>
            <person name="Ahmed S."/>
            <person name="Newling K."/>
        </authorList>
    </citation>
    <scope>NUCLEOTIDE SEQUENCE [LARGE SCALE GENOMIC DNA]</scope>
</reference>
<evidence type="ECO:0000313" key="1">
    <source>
        <dbReference type="EMBL" id="CAH8385204.1"/>
    </source>
</evidence>
<proteinExistence type="predicted"/>
<gene>
    <name evidence="1" type="ORF">ERUC_LOCUS37687</name>
</gene>
<protein>
    <submittedName>
        <fullName evidence="1">Uncharacterized protein</fullName>
    </submittedName>
</protein>
<evidence type="ECO:0000313" key="2">
    <source>
        <dbReference type="Proteomes" id="UP001642260"/>
    </source>
</evidence>
<accession>A0ABC8LN51</accession>
<organism evidence="1 2">
    <name type="scientific">Eruca vesicaria subsp. sativa</name>
    <name type="common">Garden rocket</name>
    <name type="synonym">Eruca sativa</name>
    <dbReference type="NCBI Taxonomy" id="29727"/>
    <lineage>
        <taxon>Eukaryota</taxon>
        <taxon>Viridiplantae</taxon>
        <taxon>Streptophyta</taxon>
        <taxon>Embryophyta</taxon>
        <taxon>Tracheophyta</taxon>
        <taxon>Spermatophyta</taxon>
        <taxon>Magnoliopsida</taxon>
        <taxon>eudicotyledons</taxon>
        <taxon>Gunneridae</taxon>
        <taxon>Pentapetalae</taxon>
        <taxon>rosids</taxon>
        <taxon>malvids</taxon>
        <taxon>Brassicales</taxon>
        <taxon>Brassicaceae</taxon>
        <taxon>Brassiceae</taxon>
        <taxon>Eruca</taxon>
    </lineage>
</organism>
<dbReference type="EMBL" id="CAKOAT010654043">
    <property type="protein sequence ID" value="CAH8385204.1"/>
    <property type="molecule type" value="Genomic_DNA"/>
</dbReference>
<dbReference type="Proteomes" id="UP001642260">
    <property type="component" value="Unassembled WGS sequence"/>
</dbReference>
<sequence length="133" mass="15071">MLEMLAPFMRYQVTSLIFLPVKRQRHFQESDQVNSWQIPAKVKYLVKNTERSFSFVASADLNEKGSDKSSLNAHAISNAASLRTTVVPGSSALDLAKKKLHDSGMHVSPLRQHLKQTVVNQRRSHQVEKVEMI</sequence>
<comment type="caution">
    <text evidence="1">The sequence shown here is derived from an EMBL/GenBank/DDBJ whole genome shotgun (WGS) entry which is preliminary data.</text>
</comment>
<name>A0ABC8LN51_ERUVS</name>